<reference evidence="1" key="1">
    <citation type="journal article" date="2023" name="G3 (Bethesda)">
        <title>Whole genome assemblies of Zophobas morio and Tenebrio molitor.</title>
        <authorList>
            <person name="Kaur S."/>
            <person name="Stinson S.A."/>
            <person name="diCenzo G.C."/>
        </authorList>
    </citation>
    <scope>NUCLEOTIDE SEQUENCE</scope>
    <source>
        <strain evidence="1">QUZm001</strain>
    </source>
</reference>
<accession>A0AA38I3G9</accession>
<dbReference type="PANTHER" id="PTHR47326:SF1">
    <property type="entry name" value="HTH PSQ-TYPE DOMAIN-CONTAINING PROTEIN"/>
    <property type="match status" value="1"/>
</dbReference>
<gene>
    <name evidence="1" type="ORF">Zmor_019389</name>
</gene>
<dbReference type="PANTHER" id="PTHR47326">
    <property type="entry name" value="TRANSPOSABLE ELEMENT TC3 TRANSPOSASE-LIKE PROTEIN"/>
    <property type="match status" value="1"/>
</dbReference>
<sequence>MGISKKTTYSICRRVENGNSVEKQVGSGRPARIMSQKKREALVNQSHGKLGVSLRKIGRKFKIDKKYVSNILKENNVKLATRKSAPKYSEKQKLEQKRKLRHLSESAFSPSNGTEIIIDDESYFTFDGSDTANNKHFYCKEGEEVDDKVKFKRHKKFQSKLLVWLAISSRGHSTAFICPSGNSVNADIYEKQCIRSRLVRFIREKHSDGNFVFWPDMATAHYAANVIAAYNELNIPFIPKDKNVPNVPQLRPIERFWRNLKRNVYENGWEASTHAELKKRILLKIRQTKITAFTNLMRRVKTKILKASRYGTDCVL</sequence>
<evidence type="ECO:0008006" key="3">
    <source>
        <dbReference type="Google" id="ProtNLM"/>
    </source>
</evidence>
<dbReference type="EMBL" id="JALNTZ010000006">
    <property type="protein sequence ID" value="KAJ3647516.1"/>
    <property type="molecule type" value="Genomic_DNA"/>
</dbReference>
<comment type="caution">
    <text evidence="1">The sequence shown here is derived from an EMBL/GenBank/DDBJ whole genome shotgun (WGS) entry which is preliminary data.</text>
</comment>
<dbReference type="Gene3D" id="1.10.10.60">
    <property type="entry name" value="Homeodomain-like"/>
    <property type="match status" value="1"/>
</dbReference>
<dbReference type="Gene3D" id="3.30.420.10">
    <property type="entry name" value="Ribonuclease H-like superfamily/Ribonuclease H"/>
    <property type="match status" value="1"/>
</dbReference>
<keyword evidence="2" id="KW-1185">Reference proteome</keyword>
<dbReference type="AlphaFoldDB" id="A0AA38I3G9"/>
<organism evidence="1 2">
    <name type="scientific">Zophobas morio</name>
    <dbReference type="NCBI Taxonomy" id="2755281"/>
    <lineage>
        <taxon>Eukaryota</taxon>
        <taxon>Metazoa</taxon>
        <taxon>Ecdysozoa</taxon>
        <taxon>Arthropoda</taxon>
        <taxon>Hexapoda</taxon>
        <taxon>Insecta</taxon>
        <taxon>Pterygota</taxon>
        <taxon>Neoptera</taxon>
        <taxon>Endopterygota</taxon>
        <taxon>Coleoptera</taxon>
        <taxon>Polyphaga</taxon>
        <taxon>Cucujiformia</taxon>
        <taxon>Tenebrionidae</taxon>
        <taxon>Zophobas</taxon>
    </lineage>
</organism>
<name>A0AA38I3G9_9CUCU</name>
<evidence type="ECO:0000313" key="1">
    <source>
        <dbReference type="EMBL" id="KAJ3647516.1"/>
    </source>
</evidence>
<dbReference type="InterPro" id="IPR036397">
    <property type="entry name" value="RNaseH_sf"/>
</dbReference>
<evidence type="ECO:0000313" key="2">
    <source>
        <dbReference type="Proteomes" id="UP001168821"/>
    </source>
</evidence>
<protein>
    <recommendedName>
        <fullName evidence="3">Tc1-like transposase DDE domain-containing protein</fullName>
    </recommendedName>
</protein>
<dbReference type="GO" id="GO:0003676">
    <property type="term" value="F:nucleic acid binding"/>
    <property type="evidence" value="ECO:0007669"/>
    <property type="project" value="InterPro"/>
</dbReference>
<dbReference type="Proteomes" id="UP001168821">
    <property type="component" value="Unassembled WGS sequence"/>
</dbReference>
<proteinExistence type="predicted"/>